<protein>
    <recommendedName>
        <fullName evidence="5 7">3-dehydroquinate dehydratase</fullName>
        <shortName evidence="7">3-dehydroquinase</shortName>
        <ecNumber evidence="5 7">4.2.1.10</ecNumber>
    </recommendedName>
    <alternativeName>
        <fullName evidence="7">Type II DHQase</fullName>
    </alternativeName>
</protein>
<dbReference type="EMBL" id="JXBC01000003">
    <property type="protein sequence ID" value="KIU11622.1"/>
    <property type="molecule type" value="Genomic_DNA"/>
</dbReference>
<keyword evidence="7" id="KW-0028">Amino-acid biosynthesis</keyword>
<comment type="subunit">
    <text evidence="4 7">Homododecamer.</text>
</comment>
<dbReference type="NCBIfam" id="NF003805">
    <property type="entry name" value="PRK05395.1-2"/>
    <property type="match status" value="1"/>
</dbReference>
<reference evidence="11" key="2">
    <citation type="submission" date="2023-03" db="EMBL/GenBank/DDBJ databases">
        <title>Complete genome sequences of 52 Bacillus and Priestia strains isolated from West-African fermentations and 26 reference strains from the DSMZ collection.</title>
        <authorList>
            <person name="Wiedenbein E.S."/>
            <person name="Canoy T.S."/>
            <person name="Hui Y."/>
            <person name="Parkouda C."/>
            <person name="Dawende C."/>
            <person name="Ametefe E."/>
            <person name="Jespersen L."/>
            <person name="Nielsen D.S."/>
        </authorList>
    </citation>
    <scope>NUCLEOTIDE SEQUENCE</scope>
    <source>
        <strain evidence="11">PRO56</strain>
    </source>
</reference>
<evidence type="ECO:0000313" key="10">
    <source>
        <dbReference type="EMBL" id="KIU11622.1"/>
    </source>
</evidence>
<keyword evidence="7" id="KW-0057">Aromatic amino acid biosynthesis</keyword>
<dbReference type="NCBIfam" id="NF003807">
    <property type="entry name" value="PRK05395.1-4"/>
    <property type="match status" value="1"/>
</dbReference>
<dbReference type="EMBL" id="CP125292">
    <property type="protein sequence ID" value="WHM22029.1"/>
    <property type="molecule type" value="Genomic_DNA"/>
</dbReference>
<dbReference type="PANTHER" id="PTHR21272:SF3">
    <property type="entry name" value="CATABOLIC 3-DEHYDROQUINASE"/>
    <property type="match status" value="1"/>
</dbReference>
<feature type="active site" description="Proton donor" evidence="7">
    <location>
        <position position="100"/>
    </location>
</feature>
<feature type="binding site" evidence="7 8">
    <location>
        <position position="80"/>
    </location>
    <ligand>
        <name>substrate</name>
    </ligand>
</feature>
<dbReference type="EC" id="4.2.1.10" evidence="5 7"/>
<dbReference type="GO" id="GO:0009423">
    <property type="term" value="P:chorismate biosynthetic process"/>
    <property type="evidence" value="ECO:0007669"/>
    <property type="project" value="UniProtKB-UniRule"/>
</dbReference>
<comment type="function">
    <text evidence="7">Catalyzes a trans-dehydration via an enolate intermediate.</text>
</comment>
<dbReference type="STRING" id="483913.AN935_12100"/>
<dbReference type="GO" id="GO:0019631">
    <property type="term" value="P:quinate catabolic process"/>
    <property type="evidence" value="ECO:0007669"/>
    <property type="project" value="TreeGrafter"/>
</dbReference>
<dbReference type="PIRSF" id="PIRSF001399">
    <property type="entry name" value="DHquinase_II"/>
    <property type="match status" value="1"/>
</dbReference>
<dbReference type="Proteomes" id="UP001229422">
    <property type="component" value="Chromosome"/>
</dbReference>
<dbReference type="AlphaFoldDB" id="A0A0C3K5T3"/>
<name>A0A0C3K5T3_BACIU</name>
<dbReference type="GO" id="GO:0009073">
    <property type="term" value="P:aromatic amino acid family biosynthetic process"/>
    <property type="evidence" value="ECO:0007669"/>
    <property type="project" value="UniProtKB-KW"/>
</dbReference>
<evidence type="ECO:0000256" key="7">
    <source>
        <dbReference type="HAMAP-Rule" id="MF_00169"/>
    </source>
</evidence>
<comment type="similarity">
    <text evidence="3 7">Belongs to the type-II 3-dehydroquinase family.</text>
</comment>
<dbReference type="InterPro" id="IPR001874">
    <property type="entry name" value="DHquinase_II"/>
</dbReference>
<dbReference type="CDD" id="cd00466">
    <property type="entry name" value="DHQase_II"/>
    <property type="match status" value="1"/>
</dbReference>
<evidence type="ECO:0000313" key="13">
    <source>
        <dbReference type="Proteomes" id="UP000032247"/>
    </source>
</evidence>
<sequence length="148" mass="16422">MPHFLILNGPNVNRLGSREPEVFGRQTLTDIETDLFQFAEALHIQLTFFQSNHEGDLIDAIHEAEEQYSGIVLNPGALSHYSYAIRDAVSSISLPVVEVHLSNLYAREEFRQQSVIAPVAKGQIVGLGAEGYKLAVRYLLSQQGGESR</sequence>
<evidence type="ECO:0000313" key="11">
    <source>
        <dbReference type="EMBL" id="WEY83066.1"/>
    </source>
</evidence>
<keyword evidence="6 7" id="KW-0456">Lyase</keyword>
<gene>
    <name evidence="7 11" type="primary">aroQ</name>
    <name evidence="11" type="ORF">P5633_11465</name>
    <name evidence="12" type="ORF">QL281_02685</name>
    <name evidence="10" type="ORF">SC09_Contig24orf00677</name>
</gene>
<dbReference type="NCBIfam" id="TIGR01088">
    <property type="entry name" value="aroQ"/>
    <property type="match status" value="1"/>
</dbReference>
<evidence type="ECO:0000313" key="12">
    <source>
        <dbReference type="EMBL" id="WHM22029.1"/>
    </source>
</evidence>
<evidence type="ECO:0000256" key="9">
    <source>
        <dbReference type="PIRSR" id="PIRSR001399-3"/>
    </source>
</evidence>
<evidence type="ECO:0000256" key="1">
    <source>
        <dbReference type="ARBA" id="ARBA00001864"/>
    </source>
</evidence>
<dbReference type="PROSITE" id="PS01029">
    <property type="entry name" value="DEHYDROQUINASE_II"/>
    <property type="match status" value="1"/>
</dbReference>
<feature type="site" description="Transition state stabilizer" evidence="7 9">
    <location>
        <position position="18"/>
    </location>
</feature>
<evidence type="ECO:0000256" key="8">
    <source>
        <dbReference type="PIRSR" id="PIRSR001399-2"/>
    </source>
</evidence>
<evidence type="ECO:0000256" key="3">
    <source>
        <dbReference type="ARBA" id="ARBA00011037"/>
    </source>
</evidence>
<feature type="binding site" evidence="7 8">
    <location>
        <position position="87"/>
    </location>
    <ligand>
        <name>substrate</name>
    </ligand>
</feature>
<dbReference type="Proteomes" id="UP001214898">
    <property type="component" value="Chromosome"/>
</dbReference>
<organism evidence="10 13">
    <name type="scientific">Bacillus subtilis</name>
    <dbReference type="NCBI Taxonomy" id="1423"/>
    <lineage>
        <taxon>Bacteria</taxon>
        <taxon>Bacillati</taxon>
        <taxon>Bacillota</taxon>
        <taxon>Bacilli</taxon>
        <taxon>Bacillales</taxon>
        <taxon>Bacillaceae</taxon>
        <taxon>Bacillus</taxon>
    </lineage>
</organism>
<dbReference type="HAMAP" id="MF_00169">
    <property type="entry name" value="AroQ"/>
    <property type="match status" value="1"/>
</dbReference>
<feature type="binding site" evidence="7 8">
    <location>
        <begin position="101"/>
        <end position="102"/>
    </location>
    <ligand>
        <name>substrate</name>
    </ligand>
</feature>
<evidence type="ECO:0000256" key="5">
    <source>
        <dbReference type="ARBA" id="ARBA00012060"/>
    </source>
</evidence>
<dbReference type="Pfam" id="PF01220">
    <property type="entry name" value="DHquinase_II"/>
    <property type="match status" value="1"/>
</dbReference>
<evidence type="ECO:0000256" key="4">
    <source>
        <dbReference type="ARBA" id="ARBA00011193"/>
    </source>
</evidence>
<feature type="binding site" evidence="7 8">
    <location>
        <position position="111"/>
    </location>
    <ligand>
        <name>substrate</name>
    </ligand>
</feature>
<dbReference type="NCBIfam" id="NF003806">
    <property type="entry name" value="PRK05395.1-3"/>
    <property type="match status" value="1"/>
</dbReference>
<comment type="caution">
    <text evidence="7">Lacks conserved residue(s) required for the propagation of feature annotation.</text>
</comment>
<reference evidence="12" key="3">
    <citation type="submission" date="2023-05" db="EMBL/GenBank/DDBJ databases">
        <title>Complete genome sequence of Bacillus subtilis SRCM117797 isolated from Soybean paste.</title>
        <authorList>
            <person name="Abraha H.B."/>
            <person name="Kim K.-P."/>
            <person name="Ryu M.-S."/>
            <person name="Jeong D.-Y."/>
        </authorList>
    </citation>
    <scope>NUCLEOTIDE SEQUENCE</scope>
    <source>
        <strain evidence="12">SRCM117797</strain>
    </source>
</reference>
<comment type="catalytic activity">
    <reaction evidence="1 7">
        <text>3-dehydroquinate = 3-dehydroshikimate + H2O</text>
        <dbReference type="Rhea" id="RHEA:21096"/>
        <dbReference type="ChEBI" id="CHEBI:15377"/>
        <dbReference type="ChEBI" id="CHEBI:16630"/>
        <dbReference type="ChEBI" id="CHEBI:32364"/>
        <dbReference type="EC" id="4.2.1.10"/>
    </reaction>
</comment>
<dbReference type="Gene3D" id="3.40.50.9100">
    <property type="entry name" value="Dehydroquinase, class II"/>
    <property type="match status" value="1"/>
</dbReference>
<dbReference type="SUPFAM" id="SSF52304">
    <property type="entry name" value="Type II 3-dehydroquinate dehydratase"/>
    <property type="match status" value="1"/>
</dbReference>
<comment type="pathway">
    <text evidence="2 7">Metabolic intermediate biosynthesis; chorismate biosynthesis; chorismate from D-erythrose 4-phosphate and phosphoenolpyruvate: step 3/7.</text>
</comment>
<evidence type="ECO:0000256" key="2">
    <source>
        <dbReference type="ARBA" id="ARBA00004902"/>
    </source>
</evidence>
<dbReference type="PATRIC" id="fig|1423.173.peg.2276"/>
<dbReference type="InterPro" id="IPR018509">
    <property type="entry name" value="DHquinase_II_CS"/>
</dbReference>
<dbReference type="RefSeq" id="WP_014480241.1">
    <property type="nucleotide sequence ID" value="NZ_BAABSX010000004.1"/>
</dbReference>
<accession>A0A0C3K5T3</accession>
<dbReference type="GO" id="GO:0008652">
    <property type="term" value="P:amino acid biosynthetic process"/>
    <property type="evidence" value="ECO:0007669"/>
    <property type="project" value="UniProtKB-KW"/>
</dbReference>
<dbReference type="Proteomes" id="UP000032247">
    <property type="component" value="Unassembled WGS sequence"/>
</dbReference>
<reference evidence="10 13" key="1">
    <citation type="submission" date="2014-12" db="EMBL/GenBank/DDBJ databases">
        <title>Comparative genome analysis of Bacillus coagulans HM-08, Clostridium butyricum HM-68, Bacillus subtilis HM-66 and Bacillus licheniformis BL-09.</title>
        <authorList>
            <person name="Zhang H."/>
        </authorList>
    </citation>
    <scope>NUCLEOTIDE SEQUENCE [LARGE SCALE GENOMIC DNA]</scope>
    <source>
        <strain evidence="10 13">HM-66</strain>
    </source>
</reference>
<dbReference type="InterPro" id="IPR036441">
    <property type="entry name" value="DHquinase_II_sf"/>
</dbReference>
<dbReference type="GO" id="GO:0003855">
    <property type="term" value="F:3-dehydroquinate dehydratase activity"/>
    <property type="evidence" value="ECO:0007669"/>
    <property type="project" value="UniProtKB-UniRule"/>
</dbReference>
<dbReference type="PANTHER" id="PTHR21272">
    <property type="entry name" value="CATABOLIC 3-DEHYDROQUINASE"/>
    <property type="match status" value="1"/>
</dbReference>
<evidence type="ECO:0000256" key="6">
    <source>
        <dbReference type="ARBA" id="ARBA00023239"/>
    </source>
</evidence>
<dbReference type="UniPathway" id="UPA00053">
    <property type="reaction ID" value="UER00086"/>
</dbReference>
<dbReference type="EMBL" id="CP120576">
    <property type="protein sequence ID" value="WEY83066.1"/>
    <property type="molecule type" value="Genomic_DNA"/>
</dbReference>
<feature type="binding site" evidence="7 8">
    <location>
        <position position="74"/>
    </location>
    <ligand>
        <name>substrate</name>
    </ligand>
</feature>
<proteinExistence type="inferred from homology"/>